<dbReference type="EMBL" id="CAUYUJ010014228">
    <property type="protein sequence ID" value="CAK0838486.1"/>
    <property type="molecule type" value="Genomic_DNA"/>
</dbReference>
<feature type="non-terminal residue" evidence="2">
    <location>
        <position position="67"/>
    </location>
</feature>
<accession>A0ABN9T0M6</accession>
<feature type="non-terminal residue" evidence="2">
    <location>
        <position position="1"/>
    </location>
</feature>
<feature type="compositionally biased region" description="Low complexity" evidence="1">
    <location>
        <begin position="1"/>
        <end position="28"/>
    </location>
</feature>
<reference evidence="2" key="1">
    <citation type="submission" date="2023-10" db="EMBL/GenBank/DDBJ databases">
        <authorList>
            <person name="Chen Y."/>
            <person name="Shah S."/>
            <person name="Dougan E. K."/>
            <person name="Thang M."/>
            <person name="Chan C."/>
        </authorList>
    </citation>
    <scope>NUCLEOTIDE SEQUENCE [LARGE SCALE GENOMIC DNA]</scope>
</reference>
<keyword evidence="3" id="KW-1185">Reference proteome</keyword>
<evidence type="ECO:0000313" key="2">
    <source>
        <dbReference type="EMBL" id="CAK0838486.1"/>
    </source>
</evidence>
<gene>
    <name evidence="2" type="ORF">PCOR1329_LOCUS34430</name>
</gene>
<comment type="caution">
    <text evidence="2">The sequence shown here is derived from an EMBL/GenBank/DDBJ whole genome shotgun (WGS) entry which is preliminary data.</text>
</comment>
<organism evidence="2 3">
    <name type="scientific">Prorocentrum cordatum</name>
    <dbReference type="NCBI Taxonomy" id="2364126"/>
    <lineage>
        <taxon>Eukaryota</taxon>
        <taxon>Sar</taxon>
        <taxon>Alveolata</taxon>
        <taxon>Dinophyceae</taxon>
        <taxon>Prorocentrales</taxon>
        <taxon>Prorocentraceae</taxon>
        <taxon>Prorocentrum</taxon>
    </lineage>
</organism>
<proteinExistence type="predicted"/>
<dbReference type="Proteomes" id="UP001189429">
    <property type="component" value="Unassembled WGS sequence"/>
</dbReference>
<name>A0ABN9T0M6_9DINO</name>
<feature type="region of interest" description="Disordered" evidence="1">
    <location>
        <begin position="1"/>
        <end position="67"/>
    </location>
</feature>
<evidence type="ECO:0000313" key="3">
    <source>
        <dbReference type="Proteomes" id="UP001189429"/>
    </source>
</evidence>
<feature type="compositionally biased region" description="Low complexity" evidence="1">
    <location>
        <begin position="39"/>
        <end position="48"/>
    </location>
</feature>
<sequence>TRAAAGPRGQTTPPTGTASGGVSRSPSRMARRRPPPSATPATSRTSASGVSGSRPNLPRWAARSRAG</sequence>
<evidence type="ECO:0000256" key="1">
    <source>
        <dbReference type="SAM" id="MobiDB-lite"/>
    </source>
</evidence>
<protein>
    <submittedName>
        <fullName evidence="2">Uncharacterized protein</fullName>
    </submittedName>
</protein>